<dbReference type="InterPro" id="IPR011989">
    <property type="entry name" value="ARM-like"/>
</dbReference>
<proteinExistence type="inferred from homology"/>
<gene>
    <name evidence="16" type="ORF">PVAND_011773</name>
</gene>
<comment type="caution">
    <text evidence="16">The sequence shown here is derived from an EMBL/GenBank/DDBJ whole genome shotgun (WGS) entry which is preliminary data.</text>
</comment>
<dbReference type="GO" id="GO:0043161">
    <property type="term" value="P:proteasome-mediated ubiquitin-dependent protein catabolic process"/>
    <property type="evidence" value="ECO:0007669"/>
    <property type="project" value="TreeGrafter"/>
</dbReference>
<evidence type="ECO:0000313" key="16">
    <source>
        <dbReference type="EMBL" id="KAG5682420.1"/>
    </source>
</evidence>
<keyword evidence="8 11" id="KW-0833">Ubl conjugation pathway</keyword>
<dbReference type="PANTHER" id="PTHR45670">
    <property type="entry name" value="E3 UBIQUITIN-PROTEIN LIGASE TRIP12"/>
    <property type="match status" value="1"/>
</dbReference>
<dbReference type="InterPro" id="IPR035983">
    <property type="entry name" value="Hect_E3_ubiquitin_ligase"/>
</dbReference>
<evidence type="ECO:0000313" key="17">
    <source>
        <dbReference type="Proteomes" id="UP001107558"/>
    </source>
</evidence>
<organism evidence="16 17">
    <name type="scientific">Polypedilum vanderplanki</name>
    <name type="common">Sleeping chironomid midge</name>
    <dbReference type="NCBI Taxonomy" id="319348"/>
    <lineage>
        <taxon>Eukaryota</taxon>
        <taxon>Metazoa</taxon>
        <taxon>Ecdysozoa</taxon>
        <taxon>Arthropoda</taxon>
        <taxon>Hexapoda</taxon>
        <taxon>Insecta</taxon>
        <taxon>Pterygota</taxon>
        <taxon>Neoptera</taxon>
        <taxon>Endopterygota</taxon>
        <taxon>Diptera</taxon>
        <taxon>Nematocera</taxon>
        <taxon>Chironomoidea</taxon>
        <taxon>Chironomidae</taxon>
        <taxon>Chironominae</taxon>
        <taxon>Polypedilum</taxon>
        <taxon>Polypedilum</taxon>
    </lineage>
</organism>
<evidence type="ECO:0000256" key="5">
    <source>
        <dbReference type="ARBA" id="ARBA00022553"/>
    </source>
</evidence>
<dbReference type="Pfam" id="PF00632">
    <property type="entry name" value="HECT"/>
    <property type="match status" value="1"/>
</dbReference>
<dbReference type="Gene3D" id="3.90.1750.10">
    <property type="entry name" value="Hect, E3 ligase catalytic domains"/>
    <property type="match status" value="1"/>
</dbReference>
<dbReference type="Pfam" id="PF25579">
    <property type="entry name" value="TPR_TRIP12_N"/>
    <property type="match status" value="1"/>
</dbReference>
<sequence length="2706" mass="300359">MAESGNKKLLSALTEGHDKELRSSARIVKSSVEKEKNTLSINSGSNNKSLSSKTQKKVVGGSKYNKNKSLRSENTVQPSNSNTSSRKRFLNILLNSNSSTEEDSEEESTVTTVKKARRRRRNFSSSTSSSYTSSSLTTNSNSNNIGNITSSSTQQQLKSQLSIAYHTRSRTQSVEHNEIDSPSKNDTKRSRGSAKKIGNSDREECKSSFEELVNSVKKPKENIKKTEVDHTTENSQKKLRKLRSFSKVSLTDEEEEESSSFKHNLRRKTPSISSPSVIPKKRQRISDTNSRVSVEERNKELDIRISSKAKNLKEEELGARLARGGREPQFVDQDLTQPSTSSQINSQGHLPSTQIATTSQNLLRRSSRGKTSYTTGSCVSSTASTNTVAATSTSSSSRTSNRNVGAKGGGNSNKHQLFSTSSGNLDLESVVGTSSTRPSTSQFTMSNNDGSRSNDQQSQQQTSSSAPTFLFFHKSNSNNTGSNDNTTTIYVPTASTSAQQSTHASVLVAGTSSSNVSSQQPGTSGGALHPDSESDDSEVGRLQALLEARGLPPQLFSALGPRMHHLLHRTMGTNSSSKAQQLLQGLQCNDESQQLQAAIEMCEMLVMGNEDTLAGFPIKQAVPALINLVRMEHNFDMMNHACRAFVYMLEALPRSSGTVVDAIPALLEKLQTIQCMDVAEQSLTALEILSKRHNKAILQANGVSACLTFLEFFSTNAQHAALAITANCCLNLQTEEFQFVKESLPLLARLLSQHDKKSVERICNAFYRLIDSFQHDPVILQEIASMELLKNCQQLLVVTPPVLNTVTFTNVVRMMSVMCANCPDLAITLLKNDIASTLLYLLTNSATRTSNVEVELVQRSPSELYEITCLIGELMPRLPNDGIFGVDMLLERSNNTAQDAIQWQWRDEKGIWRPYSAIDSRIIEAAHQNSDEEISLSTMGRTYTIDFHAMQQINEDSGTTRAVQRKINTHIEQTQVVLSNTGNVGVNSGSGGMDNEGFSGMINLSTRPPSATRDARIACLKEERGLAAEFIKNLFSVLYEVYSSSAGPSVRYKCLRALLRMVYFANADLLKEVLKNQLVSSHIAGMMASNDLRIVVGALQMAEILMQKLPDVFGVHFRREGVMHQINQLADPLVPICSAPSPKSNLQTTSAPPSANLTTTTAQMTQFDFETITQKGGVSGLPGTSSQAHVKNLNASLASASKMTTMTMPSTSASLLPSAQIVGTPGTFAINLNTANVSGNKLMNTNTTLDTLNNASASTTPSPNGNLLMNAIYHIPEPNALRNYHGGYHHHPGLHGGNIYSTTVPQSNNMYQSVVASAAPVHHLHHHHHSHHTIALQSQQQSMLQQSTHQIDPRIDPNLVTYTPIDPPTTSSNTNERTNVNSSGASSKVSDILKRKVPPKRKSQQNNKSKNRNEEQAQNATSLQSTSGSTGRNTPSTSSSSSRSRFSGASSKTSSFLASLNPVRWGRTSTHSTFSSSSSSNKDITNSLNKSASNSNLIAAGNREKARQWIRDQSISFVKRYADHDSSNTHPALTILSRLTSAIQKFDGSYDNCLKAMEELRNILLESDISPFEVNHSGLIKAMLNFMTNENGNVSRNDRLRLFLNVFANLPLDSNHSGEVVIHPAAFSSFVLKLNGCVTQLEQFPVKVHDFPTASGGRSNTSALKFFNTHQLKYQFLRIVPENVIQITLHNTQSIRKHITTIVSDQVFTNSHIVTLQESWAVDNESYNIPEFEEISRNRLIGRPRAFGTINFCKLNIEPRITDRIEIENGNSNNHVEISGFKLDNRLTIINVYNNPSSSLELLKETLLEVKDYIDESENILILGDFNHELKLGSLLESFMLQSFHTRLFSPRESTTNARTVIDGVFGRIDDYNIEVFIYESYSSHHKPLVIRCNLQRHPDCTNLRQWKGGAVKIDPLALVQAIERYLVVRGYGGIRTDSEEDSEEDIDNIDTAAMITMGGTKHKLQFLIGDHILPYTMTVYQAIRQYSPLVNDQSETDTDTETPIGNASIWIQQHTIYYRPVEENSNANANKVGNSSSHAQSSNSLNSSRKNNKNSIVKLQQNRRKPEFWIEGSVPTVVSPLTPYLLPKLPDLETVEDASIEVLALLRILNGLNRYWPSLYYSVPHTQIISQSEFIHSKIAAKASRQLQDPLVIMTGNLPTWLQEIATSCPFLFPFETRHLLFYAISFDRDRALQRLIDTTPDLNSADTSERVTPRLDRRKRAISREDILKQAEVIIQDFGHSKALLEIQYENEVGTGLGPTLEFYALVSTELQRSDLGLWNDTGNSYKNQQIVNDVEKFSSANDEPSQLIFMHPSSGVSSKTVDNNMRISGTNATVMNNNQINMLIEQQQNETSDIPLNMIDNSHHGSSTTPMNDNIQYVSAPNGMFPLALSKTAKTSQISRIKFKFKFLGKFMAKAVMDSRMLDLPLSTPFYRWLLNEETSLGLSDLGQVAPEVQSTLLRLNEIVKKREIIQSDPTLDAMEKTERIEALDLDGCLIADLGLDFVLPGYPNIELRRGGHDIPVTIHNLHQYISLVSHWFLVEGVARQFDSFREGFNSVFPIHHLRIFYPEELENVFCGSGTTNFQKWDVKMLADCCRADHGYTQESLAIQYFYDILSQYNREEQRLFLQFVTGTPRLPTGGFKSLTPPLTIVRKKVDGNQNPDDYLPSVMTCVNYLKIPEYSSREVMKEKLRIAASEGSMSFHLS</sequence>
<evidence type="ECO:0000256" key="2">
    <source>
        <dbReference type="ARBA" id="ARBA00004642"/>
    </source>
</evidence>
<dbReference type="Proteomes" id="UP001107558">
    <property type="component" value="Chromosome 1"/>
</dbReference>
<feature type="compositionally biased region" description="Polar residues" evidence="13">
    <location>
        <begin position="510"/>
        <end position="522"/>
    </location>
</feature>
<dbReference type="CDD" id="cd00078">
    <property type="entry name" value="HECTc"/>
    <property type="match status" value="1"/>
</dbReference>
<dbReference type="SUPFAM" id="SSF48371">
    <property type="entry name" value="ARM repeat"/>
    <property type="match status" value="1"/>
</dbReference>
<dbReference type="OrthoDB" id="271273at2759"/>
<evidence type="ECO:0000256" key="7">
    <source>
        <dbReference type="ARBA" id="ARBA00022763"/>
    </source>
</evidence>
<dbReference type="GO" id="GO:0006281">
    <property type="term" value="P:DNA repair"/>
    <property type="evidence" value="ECO:0007669"/>
    <property type="project" value="UniProtKB-KW"/>
</dbReference>
<evidence type="ECO:0000256" key="13">
    <source>
        <dbReference type="SAM" id="MobiDB-lite"/>
    </source>
</evidence>
<dbReference type="SUPFAM" id="SSF117839">
    <property type="entry name" value="WWE domain"/>
    <property type="match status" value="1"/>
</dbReference>
<evidence type="ECO:0000256" key="9">
    <source>
        <dbReference type="ARBA" id="ARBA00023204"/>
    </source>
</evidence>
<feature type="region of interest" description="Disordered" evidence="13">
    <location>
        <begin position="1"/>
        <end position="296"/>
    </location>
</feature>
<protein>
    <recommendedName>
        <fullName evidence="12">E3 ubiquitin-protein ligase</fullName>
        <ecNumber evidence="12">2.3.2.26</ecNumber>
    </recommendedName>
</protein>
<feature type="compositionally biased region" description="Low complexity" evidence="13">
    <location>
        <begin position="123"/>
        <end position="162"/>
    </location>
</feature>
<feature type="domain" description="WWE" evidence="15">
    <location>
        <begin position="889"/>
        <end position="965"/>
    </location>
</feature>
<comment type="pathway">
    <text evidence="3 12">Protein modification; protein ubiquitination.</text>
</comment>
<dbReference type="PROSITE" id="PS50237">
    <property type="entry name" value="HECT"/>
    <property type="match status" value="1"/>
</dbReference>
<feature type="compositionally biased region" description="Low complexity" evidence="13">
    <location>
        <begin position="2035"/>
        <end position="2055"/>
    </location>
</feature>
<dbReference type="InterPro" id="IPR000569">
    <property type="entry name" value="HECT_dom"/>
</dbReference>
<comment type="subcellular location">
    <subcellularLocation>
        <location evidence="2">Nucleus</location>
        <location evidence="2">Nucleoplasm</location>
    </subcellularLocation>
</comment>
<feature type="compositionally biased region" description="Polar residues" evidence="13">
    <location>
        <begin position="1368"/>
        <end position="1389"/>
    </location>
</feature>
<keyword evidence="5" id="KW-0597">Phosphoprotein</keyword>
<reference evidence="16" key="1">
    <citation type="submission" date="2021-03" db="EMBL/GenBank/DDBJ databases">
        <title>Chromosome level genome of the anhydrobiotic midge Polypedilum vanderplanki.</title>
        <authorList>
            <person name="Yoshida Y."/>
            <person name="Kikawada T."/>
            <person name="Gusev O."/>
        </authorList>
    </citation>
    <scope>NUCLEOTIDE SEQUENCE</scope>
    <source>
        <strain evidence="16">NIAS01</strain>
        <tissue evidence="16">Whole body or cell culture</tissue>
    </source>
</reference>
<feature type="compositionally biased region" description="Polar residues" evidence="13">
    <location>
        <begin position="412"/>
        <end position="424"/>
    </location>
</feature>
<dbReference type="PANTHER" id="PTHR45670:SF13">
    <property type="entry name" value="E3 UBIQUITIN-PROTEIN LIGASE TRIP12"/>
    <property type="match status" value="1"/>
</dbReference>
<evidence type="ECO:0000256" key="4">
    <source>
        <dbReference type="ARBA" id="ARBA00006331"/>
    </source>
</evidence>
<evidence type="ECO:0000256" key="12">
    <source>
        <dbReference type="RuleBase" id="RU369009"/>
    </source>
</evidence>
<dbReference type="InterPro" id="IPR018123">
    <property type="entry name" value="WWE-dom_subgr"/>
</dbReference>
<dbReference type="GO" id="GO:0000209">
    <property type="term" value="P:protein polyubiquitination"/>
    <property type="evidence" value="ECO:0007669"/>
    <property type="project" value="TreeGrafter"/>
</dbReference>
<dbReference type="GO" id="GO:0008270">
    <property type="term" value="F:zinc ion binding"/>
    <property type="evidence" value="ECO:0007669"/>
    <property type="project" value="InterPro"/>
</dbReference>
<evidence type="ECO:0000259" key="15">
    <source>
        <dbReference type="PROSITE" id="PS50918"/>
    </source>
</evidence>
<evidence type="ECO:0000256" key="10">
    <source>
        <dbReference type="ARBA" id="ARBA00023242"/>
    </source>
</evidence>
<dbReference type="Gene3D" id="3.30.2410.10">
    <property type="entry name" value="Hect, E3 ligase catalytic domain"/>
    <property type="match status" value="1"/>
</dbReference>
<dbReference type="SUPFAM" id="SSF56204">
    <property type="entry name" value="Hect, E3 ligase catalytic domain"/>
    <property type="match status" value="1"/>
</dbReference>
<dbReference type="GO" id="GO:0009966">
    <property type="term" value="P:regulation of signal transduction"/>
    <property type="evidence" value="ECO:0007669"/>
    <property type="project" value="UniProtKB-ARBA"/>
</dbReference>
<dbReference type="Gene3D" id="3.30.720.50">
    <property type="match status" value="1"/>
</dbReference>
<dbReference type="SUPFAM" id="SSF56219">
    <property type="entry name" value="DNase I-like"/>
    <property type="match status" value="1"/>
</dbReference>
<dbReference type="InterPro" id="IPR004170">
    <property type="entry name" value="WWE_dom"/>
</dbReference>
<feature type="region of interest" description="Disordered" evidence="13">
    <location>
        <begin position="320"/>
        <end position="465"/>
    </location>
</feature>
<feature type="compositionally biased region" description="Low complexity" evidence="13">
    <location>
        <begin position="1336"/>
        <end position="1347"/>
    </location>
</feature>
<feature type="compositionally biased region" description="Low complexity" evidence="13">
    <location>
        <begin position="379"/>
        <end position="404"/>
    </location>
</feature>
<keyword evidence="7" id="KW-0227">DNA damage</keyword>
<name>A0A9J6CKB2_POLVA</name>
<evidence type="ECO:0000256" key="6">
    <source>
        <dbReference type="ARBA" id="ARBA00022679"/>
    </source>
</evidence>
<evidence type="ECO:0000259" key="14">
    <source>
        <dbReference type="PROSITE" id="PS50237"/>
    </source>
</evidence>
<feature type="compositionally biased region" description="Low complexity" evidence="13">
    <location>
        <begin position="1425"/>
        <end position="1453"/>
    </location>
</feature>
<feature type="domain" description="HECT" evidence="14">
    <location>
        <begin position="2408"/>
        <end position="2706"/>
    </location>
</feature>
<dbReference type="GO" id="GO:0016607">
    <property type="term" value="C:nuclear speck"/>
    <property type="evidence" value="ECO:0007669"/>
    <property type="project" value="TreeGrafter"/>
</dbReference>
<dbReference type="FunFam" id="3.30.2410.10:FF:000005">
    <property type="entry name" value="E3 ubiquitin-protein ligase TRIP12 isoform X1"/>
    <property type="match status" value="1"/>
</dbReference>
<feature type="compositionally biased region" description="Low complexity" evidence="13">
    <location>
        <begin position="39"/>
        <end position="53"/>
    </location>
</feature>
<keyword evidence="9" id="KW-0234">DNA repair</keyword>
<dbReference type="SMART" id="SM00119">
    <property type="entry name" value="HECTc"/>
    <property type="match status" value="1"/>
</dbReference>
<evidence type="ECO:0000256" key="8">
    <source>
        <dbReference type="ARBA" id="ARBA00022786"/>
    </source>
</evidence>
<feature type="compositionally biased region" description="Polar residues" evidence="13">
    <location>
        <begin position="431"/>
        <end position="445"/>
    </location>
</feature>
<dbReference type="FunFam" id="3.30.2160.10:FF:000013">
    <property type="entry name" value="E3 ubiquitin-protein ligase TRIP12 isoform X1"/>
    <property type="match status" value="1"/>
</dbReference>
<feature type="region of interest" description="Disordered" evidence="13">
    <location>
        <begin position="1467"/>
        <end position="1489"/>
    </location>
</feature>
<feature type="active site" description="Glycyl thioester intermediate" evidence="11">
    <location>
        <position position="2673"/>
    </location>
</feature>
<feature type="compositionally biased region" description="Basic and acidic residues" evidence="13">
    <location>
        <begin position="218"/>
        <end position="236"/>
    </location>
</feature>
<dbReference type="Pfam" id="PF02825">
    <property type="entry name" value="WWE"/>
    <property type="match status" value="1"/>
</dbReference>
<dbReference type="SMART" id="SM00678">
    <property type="entry name" value="WWE"/>
    <property type="match status" value="1"/>
</dbReference>
<dbReference type="EMBL" id="JADBJN010000001">
    <property type="protein sequence ID" value="KAG5682420.1"/>
    <property type="molecule type" value="Genomic_DNA"/>
</dbReference>
<feature type="compositionally biased region" description="Basic residues" evidence="13">
    <location>
        <begin position="1322"/>
        <end position="1332"/>
    </location>
</feature>
<dbReference type="FunFam" id="3.30.720.50:FF:000001">
    <property type="entry name" value="E3 ubiquitin-protein ligase TRIP12 isoform X1"/>
    <property type="match status" value="1"/>
</dbReference>
<feature type="compositionally biased region" description="Polar residues" evidence="13">
    <location>
        <begin position="334"/>
        <end position="378"/>
    </location>
</feature>
<dbReference type="EC" id="2.3.2.26" evidence="12"/>
<feature type="region of interest" description="Disordered" evidence="13">
    <location>
        <begin position="502"/>
        <end position="539"/>
    </location>
</feature>
<feature type="compositionally biased region" description="Basic and acidic residues" evidence="13">
    <location>
        <begin position="173"/>
        <end position="189"/>
    </location>
</feature>
<dbReference type="InterPro" id="IPR045322">
    <property type="entry name" value="HECTD1/TRIP12-like"/>
</dbReference>
<dbReference type="InterPro" id="IPR036691">
    <property type="entry name" value="Endo/exonu/phosph_ase_sf"/>
</dbReference>
<comment type="similarity">
    <text evidence="4 12">Belongs to the UPL family. K-HECT subfamily.</text>
</comment>
<feature type="compositionally biased region" description="Low complexity" evidence="13">
    <location>
        <begin position="1468"/>
        <end position="1489"/>
    </location>
</feature>
<feature type="region of interest" description="Disordered" evidence="13">
    <location>
        <begin position="2028"/>
        <end position="2055"/>
    </location>
</feature>
<feature type="region of interest" description="Disordered" evidence="13">
    <location>
        <begin position="1320"/>
        <end position="1453"/>
    </location>
</feature>
<dbReference type="InterPro" id="IPR057948">
    <property type="entry name" value="TPR_TRIP12_N"/>
</dbReference>
<dbReference type="InterPro" id="IPR016024">
    <property type="entry name" value="ARM-type_fold"/>
</dbReference>
<feature type="compositionally biased region" description="Polar residues" evidence="13">
    <location>
        <begin position="72"/>
        <end position="84"/>
    </location>
</feature>
<comment type="catalytic activity">
    <reaction evidence="1 12">
        <text>S-ubiquitinyl-[E2 ubiquitin-conjugating enzyme]-L-cysteine + [acceptor protein]-L-lysine = [E2 ubiquitin-conjugating enzyme]-L-cysteine + N(6)-ubiquitinyl-[acceptor protein]-L-lysine.</text>
        <dbReference type="EC" id="2.3.2.26"/>
    </reaction>
</comment>
<feature type="compositionally biased region" description="Basic and acidic residues" evidence="13">
    <location>
        <begin position="198"/>
        <end position="209"/>
    </location>
</feature>
<evidence type="ECO:0000256" key="3">
    <source>
        <dbReference type="ARBA" id="ARBA00004906"/>
    </source>
</evidence>
<evidence type="ECO:0000256" key="1">
    <source>
        <dbReference type="ARBA" id="ARBA00000885"/>
    </source>
</evidence>
<keyword evidence="6 12" id="KW-0808">Transferase</keyword>
<dbReference type="PROSITE" id="PS50918">
    <property type="entry name" value="WWE"/>
    <property type="match status" value="1"/>
</dbReference>
<dbReference type="GO" id="GO:0061630">
    <property type="term" value="F:ubiquitin protein ligase activity"/>
    <property type="evidence" value="ECO:0007669"/>
    <property type="project" value="UniProtKB-UniRule"/>
</dbReference>
<dbReference type="Gene3D" id="1.25.10.10">
    <property type="entry name" value="Leucine-rich Repeat Variant"/>
    <property type="match status" value="1"/>
</dbReference>
<keyword evidence="17" id="KW-1185">Reference proteome</keyword>
<evidence type="ECO:0000256" key="11">
    <source>
        <dbReference type="PROSITE-ProRule" id="PRU00104"/>
    </source>
</evidence>
<dbReference type="InterPro" id="IPR037197">
    <property type="entry name" value="WWE_dom_sf"/>
</dbReference>
<keyword evidence="10" id="KW-0539">Nucleus</keyword>
<feature type="compositionally biased region" description="Low complexity" evidence="13">
    <location>
        <begin position="446"/>
        <end position="465"/>
    </location>
</feature>
<accession>A0A9J6CKB2</accession>